<evidence type="ECO:0000313" key="3">
    <source>
        <dbReference type="Proteomes" id="UP001066276"/>
    </source>
</evidence>
<protein>
    <submittedName>
        <fullName evidence="2">Uncharacterized protein</fullName>
    </submittedName>
</protein>
<comment type="caution">
    <text evidence="2">The sequence shown here is derived from an EMBL/GenBank/DDBJ whole genome shotgun (WGS) entry which is preliminary data.</text>
</comment>
<gene>
    <name evidence="2" type="ORF">NDU88_003949</name>
</gene>
<sequence length="169" mass="17804">MLGGGDKRGATRDAPTHPKAAAYLKSPGEGLHGSRFLCLQGEGSHGDVAAPRGPPGPPVRPQGRRSLELRARKGRRGAKASREASRCPLPPVAREGRRFSRAGSSACLRLRLSFLPQASVSSSSLPVRPEGGECVLRACRAVRLAGGPSVHPRCCHPRPTARRLAELGS</sequence>
<dbReference type="EMBL" id="JANPWB010000013">
    <property type="protein sequence ID" value="KAJ1106548.1"/>
    <property type="molecule type" value="Genomic_DNA"/>
</dbReference>
<name>A0AAV7MX39_PLEWA</name>
<accession>A0AAV7MX39</accession>
<organism evidence="2 3">
    <name type="scientific">Pleurodeles waltl</name>
    <name type="common">Iberian ribbed newt</name>
    <dbReference type="NCBI Taxonomy" id="8319"/>
    <lineage>
        <taxon>Eukaryota</taxon>
        <taxon>Metazoa</taxon>
        <taxon>Chordata</taxon>
        <taxon>Craniata</taxon>
        <taxon>Vertebrata</taxon>
        <taxon>Euteleostomi</taxon>
        <taxon>Amphibia</taxon>
        <taxon>Batrachia</taxon>
        <taxon>Caudata</taxon>
        <taxon>Salamandroidea</taxon>
        <taxon>Salamandridae</taxon>
        <taxon>Pleurodelinae</taxon>
        <taxon>Pleurodeles</taxon>
    </lineage>
</organism>
<keyword evidence="3" id="KW-1185">Reference proteome</keyword>
<dbReference type="Proteomes" id="UP001066276">
    <property type="component" value="Chromosome 9"/>
</dbReference>
<evidence type="ECO:0000256" key="1">
    <source>
        <dbReference type="SAM" id="MobiDB-lite"/>
    </source>
</evidence>
<feature type="region of interest" description="Disordered" evidence="1">
    <location>
        <begin position="1"/>
        <end position="91"/>
    </location>
</feature>
<feature type="compositionally biased region" description="Basic and acidic residues" evidence="1">
    <location>
        <begin position="1"/>
        <end position="16"/>
    </location>
</feature>
<reference evidence="2" key="1">
    <citation type="journal article" date="2022" name="bioRxiv">
        <title>Sequencing and chromosome-scale assembly of the giantPleurodeles waltlgenome.</title>
        <authorList>
            <person name="Brown T."/>
            <person name="Elewa A."/>
            <person name="Iarovenko S."/>
            <person name="Subramanian E."/>
            <person name="Araus A.J."/>
            <person name="Petzold A."/>
            <person name="Susuki M."/>
            <person name="Suzuki K.-i.T."/>
            <person name="Hayashi T."/>
            <person name="Toyoda A."/>
            <person name="Oliveira C."/>
            <person name="Osipova E."/>
            <person name="Leigh N.D."/>
            <person name="Simon A."/>
            <person name="Yun M.H."/>
        </authorList>
    </citation>
    <scope>NUCLEOTIDE SEQUENCE</scope>
    <source>
        <strain evidence="2">20211129_DDA</strain>
        <tissue evidence="2">Liver</tissue>
    </source>
</reference>
<proteinExistence type="predicted"/>
<evidence type="ECO:0000313" key="2">
    <source>
        <dbReference type="EMBL" id="KAJ1106548.1"/>
    </source>
</evidence>
<dbReference type="AlphaFoldDB" id="A0AAV7MX39"/>